<proteinExistence type="predicted"/>
<dbReference type="WBParaSite" id="HCON_00064340-00001">
    <property type="protein sequence ID" value="HCON_00064340-00001"/>
    <property type="gene ID" value="HCON_00064340"/>
</dbReference>
<evidence type="ECO:0000313" key="1">
    <source>
        <dbReference type="Proteomes" id="UP000025227"/>
    </source>
</evidence>
<reference evidence="2" key="1">
    <citation type="submission" date="2020-12" db="UniProtKB">
        <authorList>
            <consortium name="WormBaseParasite"/>
        </authorList>
    </citation>
    <scope>IDENTIFICATION</scope>
    <source>
        <strain evidence="2">MHco3</strain>
    </source>
</reference>
<accession>A0A7I4Y8X4</accession>
<sequence>MTRLERYSRTQKLEDTCRSELLPDYSVEEDKYGRLINREKLLVWPERKPRKRDDFKKMLYSAPDEVPLISPAPSTCSDIYATSSRGSASVQTYRRRDPELEETFIGGASSEEAAARVSPSSFVLYYQIDEPLRDRVYLHMAYKNRQGQTFHFPLTRRKAKRNDRSESIFWRVEYGDTDAREFPSLSSLVRYYKKFSSYDKEAGLTEAFPIKSDDIAVAD</sequence>
<evidence type="ECO:0000313" key="2">
    <source>
        <dbReference type="WBParaSite" id="HCON_00064340-00001"/>
    </source>
</evidence>
<name>A0A7I4Y8X4_HAECO</name>
<keyword evidence="1" id="KW-1185">Reference proteome</keyword>
<dbReference type="OrthoDB" id="5818094at2759"/>
<dbReference type="PANTHER" id="PTHR31128">
    <property type="entry name" value="PROTEIN CBR-CLEC-135-RELATED"/>
    <property type="match status" value="1"/>
</dbReference>
<organism evidence="1 2">
    <name type="scientific">Haemonchus contortus</name>
    <name type="common">Barber pole worm</name>
    <dbReference type="NCBI Taxonomy" id="6289"/>
    <lineage>
        <taxon>Eukaryota</taxon>
        <taxon>Metazoa</taxon>
        <taxon>Ecdysozoa</taxon>
        <taxon>Nematoda</taxon>
        <taxon>Chromadorea</taxon>
        <taxon>Rhabditida</taxon>
        <taxon>Rhabditina</taxon>
        <taxon>Rhabditomorpha</taxon>
        <taxon>Strongyloidea</taxon>
        <taxon>Trichostrongylidae</taxon>
        <taxon>Haemonchus</taxon>
    </lineage>
</organism>
<dbReference type="OMA" id="RSESIFW"/>
<protein>
    <submittedName>
        <fullName evidence="2">SH2 domain-containing protein</fullName>
    </submittedName>
</protein>
<dbReference type="AlphaFoldDB" id="A0A7I4Y8X4"/>
<dbReference type="Proteomes" id="UP000025227">
    <property type="component" value="Unplaced"/>
</dbReference>